<feature type="compositionally biased region" description="Acidic residues" evidence="1">
    <location>
        <begin position="140"/>
        <end position="163"/>
    </location>
</feature>
<accession>A0AAV7UZ57</accession>
<feature type="region of interest" description="Disordered" evidence="1">
    <location>
        <begin position="1"/>
        <end position="29"/>
    </location>
</feature>
<keyword evidence="3" id="KW-1185">Reference proteome</keyword>
<organism evidence="2 3">
    <name type="scientific">Pleurodeles waltl</name>
    <name type="common">Iberian ribbed newt</name>
    <dbReference type="NCBI Taxonomy" id="8319"/>
    <lineage>
        <taxon>Eukaryota</taxon>
        <taxon>Metazoa</taxon>
        <taxon>Chordata</taxon>
        <taxon>Craniata</taxon>
        <taxon>Vertebrata</taxon>
        <taxon>Euteleostomi</taxon>
        <taxon>Amphibia</taxon>
        <taxon>Batrachia</taxon>
        <taxon>Caudata</taxon>
        <taxon>Salamandroidea</taxon>
        <taxon>Salamandridae</taxon>
        <taxon>Pleurodelinae</taxon>
        <taxon>Pleurodeles</taxon>
    </lineage>
</organism>
<evidence type="ECO:0000313" key="3">
    <source>
        <dbReference type="Proteomes" id="UP001066276"/>
    </source>
</evidence>
<dbReference type="Proteomes" id="UP001066276">
    <property type="component" value="Chromosome 2_2"/>
</dbReference>
<protein>
    <submittedName>
        <fullName evidence="2">Uncharacterized protein</fullName>
    </submittedName>
</protein>
<reference evidence="2" key="1">
    <citation type="journal article" date="2022" name="bioRxiv">
        <title>Sequencing and chromosome-scale assembly of the giantPleurodeles waltlgenome.</title>
        <authorList>
            <person name="Brown T."/>
            <person name="Elewa A."/>
            <person name="Iarovenko S."/>
            <person name="Subramanian E."/>
            <person name="Araus A.J."/>
            <person name="Petzold A."/>
            <person name="Susuki M."/>
            <person name="Suzuki K.-i.T."/>
            <person name="Hayashi T."/>
            <person name="Toyoda A."/>
            <person name="Oliveira C."/>
            <person name="Osipova E."/>
            <person name="Leigh N.D."/>
            <person name="Simon A."/>
            <person name="Yun M.H."/>
        </authorList>
    </citation>
    <scope>NUCLEOTIDE SEQUENCE</scope>
    <source>
        <strain evidence="2">20211129_DDA</strain>
        <tissue evidence="2">Liver</tissue>
    </source>
</reference>
<evidence type="ECO:0000313" key="2">
    <source>
        <dbReference type="EMBL" id="KAJ1192902.1"/>
    </source>
</evidence>
<dbReference type="EMBL" id="JANPWB010000004">
    <property type="protein sequence ID" value="KAJ1192902.1"/>
    <property type="molecule type" value="Genomic_DNA"/>
</dbReference>
<comment type="caution">
    <text evidence="2">The sequence shown here is derived from an EMBL/GenBank/DDBJ whole genome shotgun (WGS) entry which is preliminary data.</text>
</comment>
<feature type="region of interest" description="Disordered" evidence="1">
    <location>
        <begin position="140"/>
        <end position="168"/>
    </location>
</feature>
<sequence length="207" mass="22828">MNKENFPPSKGDAPFSGEDSVRSVPKSTSMKAAHKSTLLQFLENDLFGTALKATSSGDKPEAKCYRDSPVTKKEKVFKENLVTDETVNFKDFNSISDDITVAVEHSVNIYTVDVDGEETVRDGQTVNDIDHTIEDDICTVDDDDPTVDDEHTIDDDDHADDDDHTANSITVGNHKVNRKHTKKCFFTFEGRGCASSTIIAVRPGKRG</sequence>
<dbReference type="AlphaFoldDB" id="A0AAV7UZ57"/>
<gene>
    <name evidence="2" type="ORF">NDU88_002208</name>
</gene>
<evidence type="ECO:0000256" key="1">
    <source>
        <dbReference type="SAM" id="MobiDB-lite"/>
    </source>
</evidence>
<proteinExistence type="predicted"/>
<name>A0AAV7UZ57_PLEWA</name>